<name>A0AAE3DUX7_9FIRM</name>
<keyword evidence="3" id="KW-1185">Reference proteome</keyword>
<dbReference type="InterPro" id="IPR011009">
    <property type="entry name" value="Kinase-like_dom_sf"/>
</dbReference>
<protein>
    <submittedName>
        <fullName evidence="2">Aminoglycoside phosphotransferase family protein</fullName>
    </submittedName>
</protein>
<evidence type="ECO:0000259" key="1">
    <source>
        <dbReference type="Pfam" id="PF01636"/>
    </source>
</evidence>
<comment type="caution">
    <text evidence="2">The sequence shown here is derived from an EMBL/GenBank/DDBJ whole genome shotgun (WGS) entry which is preliminary data.</text>
</comment>
<dbReference type="InterPro" id="IPR002575">
    <property type="entry name" value="Aminoglycoside_PTrfase"/>
</dbReference>
<evidence type="ECO:0000313" key="2">
    <source>
        <dbReference type="EMBL" id="MCC2190923.1"/>
    </source>
</evidence>
<dbReference type="PANTHER" id="PTHR21064">
    <property type="entry name" value="AMINOGLYCOSIDE PHOSPHOTRANSFERASE DOMAIN-CONTAINING PROTEIN-RELATED"/>
    <property type="match status" value="1"/>
</dbReference>
<organism evidence="2 3">
    <name type="scientific">Fusicatenibacter faecihominis</name>
    <dbReference type="NCBI Taxonomy" id="2881276"/>
    <lineage>
        <taxon>Bacteria</taxon>
        <taxon>Bacillati</taxon>
        <taxon>Bacillota</taxon>
        <taxon>Clostridia</taxon>
        <taxon>Lachnospirales</taxon>
        <taxon>Lachnospiraceae</taxon>
        <taxon>Fusicatenibacter</taxon>
    </lineage>
</organism>
<feature type="domain" description="Aminoglycoside phosphotransferase" evidence="1">
    <location>
        <begin position="24"/>
        <end position="252"/>
    </location>
</feature>
<proteinExistence type="predicted"/>
<dbReference type="PANTHER" id="PTHR21064:SF5">
    <property type="entry name" value="SLR1880 PROTEIN"/>
    <property type="match status" value="1"/>
</dbReference>
<sequence>MFDTIKLIGEKFRLSGELYSYSVITVGNINSTYKVTYAVGDNKYKAYLFQRINTHVFKNPVQIMRNIDEVTSYIRKKYPGQLTLHFHHTAEGNNYFVSDEDSFWRVMNYVDSLTLDNTDDLAVIEATGKAFGNFQAQLADFDGSVLYETIPDFHNTRKRLNTLFEDVEKDPCNRVHEVPDEIAYLSFVSDKAAELSELFANGEIPRRVTHNDTKANNVLFDKVTKEPLVVIDLDTIMPGMSMYDFGDAVRFIANTSAEDEPDTSKVFFDTGKFRAFAKGFIRETKDLLTEVELKNLVKASFSITVEQASRFLDDYLTGDHYFRYEYPKHNLVRARCQLQLAKDIEKKWSELEWIIQDVIDQLGNN</sequence>
<dbReference type="SUPFAM" id="SSF56112">
    <property type="entry name" value="Protein kinase-like (PK-like)"/>
    <property type="match status" value="1"/>
</dbReference>
<gene>
    <name evidence="2" type="ORF">LKD71_14125</name>
</gene>
<dbReference type="Pfam" id="PF01636">
    <property type="entry name" value="APH"/>
    <property type="match status" value="1"/>
</dbReference>
<dbReference type="EMBL" id="JAJEPR010000032">
    <property type="protein sequence ID" value="MCC2190923.1"/>
    <property type="molecule type" value="Genomic_DNA"/>
</dbReference>
<evidence type="ECO:0000313" key="3">
    <source>
        <dbReference type="Proteomes" id="UP001197875"/>
    </source>
</evidence>
<dbReference type="RefSeq" id="WP_227615952.1">
    <property type="nucleotide sequence ID" value="NZ_JAJEPR010000032.1"/>
</dbReference>
<dbReference type="Gene3D" id="3.90.1200.10">
    <property type="match status" value="1"/>
</dbReference>
<accession>A0AAE3DUX7</accession>
<dbReference type="InterPro" id="IPR050249">
    <property type="entry name" value="Pseudomonas-type_ThrB"/>
</dbReference>
<reference evidence="2 3" key="1">
    <citation type="submission" date="2021-10" db="EMBL/GenBank/DDBJ databases">
        <title>Anaerobic single-cell dispensing facilitates the cultivation of human gut bacteria.</title>
        <authorList>
            <person name="Afrizal A."/>
        </authorList>
    </citation>
    <scope>NUCLEOTIDE SEQUENCE [LARGE SCALE GENOMIC DNA]</scope>
    <source>
        <strain evidence="2 3">CLA-AA-H277</strain>
    </source>
</reference>
<dbReference type="Proteomes" id="UP001197875">
    <property type="component" value="Unassembled WGS sequence"/>
</dbReference>
<dbReference type="AlphaFoldDB" id="A0AAE3DUX7"/>